<comment type="similarity">
    <text evidence="15 16">Belongs to the papillomaviridae E1 protein family.</text>
</comment>
<dbReference type="InterPro" id="IPR014015">
    <property type="entry name" value="Helicase_SF3_DNA-vir"/>
</dbReference>
<dbReference type="EMBL" id="MH777383">
    <property type="protein sequence ID" value="AYA94736.1"/>
    <property type="molecule type" value="Genomic_DNA"/>
</dbReference>
<dbReference type="InterPro" id="IPR037102">
    <property type="entry name" value="Znf_lg_T-Ag_D1_dom_sf"/>
</dbReference>
<sequence>MGDTKGTKSVDSIENDTDWLFINEADCIDEPECLNSLEELFDESTNGSVISELIDDADVVDQGNSLALFNEQCTEECNFAIRELKRKYVKSPEQVVAALSPRLEAVKISAEGKSKRRLFLDSGIEDDEAQNNAQVACGAQQGNDCARSHVGDQMVQLLHCSNRKATMLGKFKEVFGVGYNELIRVYKSDKTCSNYWVISVFNATEEVMEASKQLLQKHVEFFQCIIVGFYALYLITFKAGKSRETIVKMFTQILNINDYQLFVDPPKLQSVAVALFFFKNSLSNVSYKYGEYPNWLAKQIMINHQTAASAETFQLSQMVQWAFDNDFTDEAIIAYNYALEAEHDVNAAAFLKSNSQARFVKDCTTMVRLYKRHEMKQMNMAEWIKKCSLNVSEGDWKTIALFLKYQNVKFIEFLIALKPFLQGTPKKNCLVFYGPPDTGKSYFCHSLNSFLQGKIVSYINKNSNFWLSPLIDAKIGFMDDVTYPCWSYIDVNLRSALDGTPVSIDSKHRHPQQIKFPPLLISTNVDVLNENTLMYLHSRIRCFEFKNKLPLTDEGKLVYEITHATWACFFSKFATQLELNCEDDEDGDSGHFDSTFQCSARSNS</sequence>
<keyword evidence="9 15" id="KW-0067">ATP-binding</keyword>
<dbReference type="InterPro" id="IPR046935">
    <property type="entry name" value="PPV_E1_DBD_sf"/>
</dbReference>
<evidence type="ECO:0000256" key="9">
    <source>
        <dbReference type="ARBA" id="ARBA00022840"/>
    </source>
</evidence>
<gene>
    <name evidence="15" type="primary">E1</name>
</gene>
<comment type="PTM">
    <text evidence="15">Sumoylated.</text>
</comment>
<dbReference type="InterPro" id="IPR046832">
    <property type="entry name" value="PPV_E1_DBD"/>
</dbReference>
<keyword evidence="3 15" id="KW-0597">Phosphoprotein</keyword>
<dbReference type="HAMAP" id="MF_04000">
    <property type="entry name" value="PPV_E1"/>
    <property type="match status" value="1"/>
</dbReference>
<comment type="catalytic activity">
    <reaction evidence="13 15 16">
        <text>ATP + H2O = ADP + phosphate + H(+)</text>
        <dbReference type="Rhea" id="RHEA:13065"/>
        <dbReference type="ChEBI" id="CHEBI:15377"/>
        <dbReference type="ChEBI" id="CHEBI:15378"/>
        <dbReference type="ChEBI" id="CHEBI:30616"/>
        <dbReference type="ChEBI" id="CHEBI:43474"/>
        <dbReference type="ChEBI" id="CHEBI:456216"/>
        <dbReference type="EC" id="5.6.2.4"/>
    </reaction>
</comment>
<evidence type="ECO:0000256" key="8">
    <source>
        <dbReference type="ARBA" id="ARBA00022806"/>
    </source>
</evidence>
<comment type="subcellular location">
    <subcellularLocation>
        <location evidence="1 15">Host nucleus</location>
    </subcellularLocation>
</comment>
<dbReference type="InterPro" id="IPR027417">
    <property type="entry name" value="P-loop_NTPase"/>
</dbReference>
<name>A0A385PNF5_9PAPI</name>
<evidence type="ECO:0000259" key="17">
    <source>
        <dbReference type="PROSITE" id="PS51206"/>
    </source>
</evidence>
<dbReference type="InterPro" id="IPR014000">
    <property type="entry name" value="PPV_DNA_helicase_E1_N"/>
</dbReference>
<dbReference type="PROSITE" id="PS51206">
    <property type="entry name" value="SF3_HELICASE_1"/>
    <property type="match status" value="1"/>
</dbReference>
<feature type="short sequence motif" description="Nuclear export signal" evidence="15">
    <location>
        <begin position="99"/>
        <end position="108"/>
    </location>
</feature>
<comment type="PTM">
    <text evidence="15">Phosphorylated.</text>
</comment>
<evidence type="ECO:0000256" key="10">
    <source>
        <dbReference type="ARBA" id="ARBA00023125"/>
    </source>
</evidence>
<dbReference type="Gene3D" id="3.40.50.300">
    <property type="entry name" value="P-loop containing nucleotide triphosphate hydrolases"/>
    <property type="match status" value="1"/>
</dbReference>
<dbReference type="GO" id="GO:0006260">
    <property type="term" value="P:DNA replication"/>
    <property type="evidence" value="ECO:0007669"/>
    <property type="project" value="UniProtKB-UniRule"/>
</dbReference>
<comment type="caution">
    <text evidence="15">Lacks conserved residue(s) required for the propagation of feature annotation.</text>
</comment>
<dbReference type="EC" id="5.6.2.4" evidence="15 16"/>
<feature type="domain" description="SF3 helicase" evidence="17">
    <location>
        <begin position="408"/>
        <end position="558"/>
    </location>
</feature>
<keyword evidence="11 15" id="KW-0413">Isomerase</keyword>
<feature type="binding site" evidence="15">
    <location>
        <begin position="434"/>
        <end position="441"/>
    </location>
    <ligand>
        <name>ATP</name>
        <dbReference type="ChEBI" id="CHEBI:30616"/>
    </ligand>
</feature>
<dbReference type="Gene3D" id="3.40.1310.10">
    <property type="match status" value="1"/>
</dbReference>
<keyword evidence="15" id="KW-0832">Ubl conjugation</keyword>
<dbReference type="SUPFAM" id="SSF55464">
    <property type="entry name" value="Origin of replication-binding domain, RBD-like"/>
    <property type="match status" value="1"/>
</dbReference>
<evidence type="ECO:0000256" key="13">
    <source>
        <dbReference type="ARBA" id="ARBA00048988"/>
    </source>
</evidence>
<dbReference type="SUPFAM" id="SSF52540">
    <property type="entry name" value="P-loop containing nucleoside triphosphate hydrolases"/>
    <property type="match status" value="1"/>
</dbReference>
<proteinExistence type="inferred from homology"/>
<comment type="function">
    <text evidence="16">ATP-dependent DNA helicase required for initiation of viral DNA replication. It forms a complex with the viral E2 protein. The E1-E2 complex binds to the replication origin which contains binding sites for both proteins.</text>
</comment>
<dbReference type="GO" id="GO:0043138">
    <property type="term" value="F:3'-5' DNA helicase activity"/>
    <property type="evidence" value="ECO:0007669"/>
    <property type="project" value="UniProtKB-UniRule"/>
</dbReference>
<comment type="function">
    <text evidence="14 15">ATP-dependent DNA 3'-5' helicase required for initiation of viral DNA replication. It forms a complex with the viral E2 protein. The E1-E2 complex binds to the replication origin which contains binding sites for both proteins. During the initial step, a dimer of E1 interacts with a dimer of protein E2 leading to a complex that binds the viral origin of replication with high specificity. Then, a second dimer of E1 displaces the E2 dimer in an ATP-dependent manner to form the E1 tetramer. Following this, two E1 monomers are added to each half of the site, which results in the formation of two E1 trimers on the viral ori. Subsequently, two hexamers will be created. The double hexamer acts as a bi-directional helicase machinery and unwinds the viral DNA and then recruits the host DNA polymerase to start replication.</text>
</comment>
<dbReference type="InterPro" id="IPR001177">
    <property type="entry name" value="PPV_DNA_helicase_E1_C"/>
</dbReference>
<evidence type="ECO:0000256" key="5">
    <source>
        <dbReference type="ARBA" id="ARBA00022705"/>
    </source>
</evidence>
<dbReference type="Gene3D" id="1.10.10.510">
    <property type="entry name" value="Zinc finger, large T-antigen D1 domain"/>
    <property type="match status" value="1"/>
</dbReference>
<accession>A0A385PNF5</accession>
<dbReference type="GO" id="GO:0016887">
    <property type="term" value="F:ATP hydrolysis activity"/>
    <property type="evidence" value="ECO:0007669"/>
    <property type="project" value="RHEA"/>
</dbReference>
<organism evidence="18">
    <name type="scientific">Human papillomavirus</name>
    <dbReference type="NCBI Taxonomy" id="10566"/>
    <lineage>
        <taxon>Viruses</taxon>
        <taxon>Monodnaviria</taxon>
        <taxon>Shotokuvirae</taxon>
        <taxon>Cossaviricota</taxon>
        <taxon>Papovaviricetes</taxon>
        <taxon>Zurhausenvirales</taxon>
        <taxon>Papillomaviridae</taxon>
    </lineage>
</organism>
<keyword evidence="8 15" id="KW-0347">Helicase</keyword>
<evidence type="ECO:0000256" key="7">
    <source>
        <dbReference type="ARBA" id="ARBA00022801"/>
    </source>
</evidence>
<evidence type="ECO:0000256" key="15">
    <source>
        <dbReference type="HAMAP-Rule" id="MF_04000"/>
    </source>
</evidence>
<keyword evidence="5 15" id="KW-0235">DNA replication</keyword>
<evidence type="ECO:0000256" key="14">
    <source>
        <dbReference type="ARBA" id="ARBA00093297"/>
    </source>
</evidence>
<evidence type="ECO:0000256" key="1">
    <source>
        <dbReference type="ARBA" id="ARBA00004147"/>
    </source>
</evidence>
<evidence type="ECO:0000256" key="2">
    <source>
        <dbReference type="ARBA" id="ARBA00022518"/>
    </source>
</evidence>
<feature type="modified residue" description="Phosphoserine; by host" evidence="15">
    <location>
        <position position="100"/>
    </location>
</feature>
<keyword evidence="7 15" id="KW-0378">Hydrolase</keyword>
<keyword evidence="10 15" id="KW-0238">DNA-binding</keyword>
<evidence type="ECO:0000256" key="16">
    <source>
        <dbReference type="PIRNR" id="PIRNR003383"/>
    </source>
</evidence>
<dbReference type="PIRSF" id="PIRSF003383">
    <property type="entry name" value="Rep_E1_papillomaV"/>
    <property type="match status" value="1"/>
</dbReference>
<evidence type="ECO:0000256" key="4">
    <source>
        <dbReference type="ARBA" id="ARBA00022562"/>
    </source>
</evidence>
<keyword evidence="4 15" id="KW-1048">Host nucleus</keyword>
<keyword evidence="6 15" id="KW-0547">Nucleotide-binding</keyword>
<feature type="cross-link" description="Glycyl lysine isopeptide (Lys-Gly) (interchain with G-Cter in SUMO)" evidence="15">
    <location>
        <position position="515"/>
    </location>
</feature>
<evidence type="ECO:0000256" key="12">
    <source>
        <dbReference type="ARBA" id="ARBA00034617"/>
    </source>
</evidence>
<comment type="catalytic activity">
    <reaction evidence="12 15">
        <text>Couples ATP hydrolysis with the unwinding of duplex DNA by translocating in the 3'-5' direction.</text>
        <dbReference type="EC" id="5.6.2.4"/>
    </reaction>
</comment>
<dbReference type="InterPro" id="IPR016393">
    <property type="entry name" value="Rep_E1_papillomaV"/>
</dbReference>
<dbReference type="Pfam" id="PF00524">
    <property type="entry name" value="PPV_E1_N"/>
    <property type="match status" value="1"/>
</dbReference>
<dbReference type="GO" id="GO:0003677">
    <property type="term" value="F:DNA binding"/>
    <property type="evidence" value="ECO:0007669"/>
    <property type="project" value="UniProtKB-UniRule"/>
</dbReference>
<keyword evidence="15" id="KW-1017">Isopeptide bond</keyword>
<keyword evidence="2 15" id="KW-0244">Early protein</keyword>
<protein>
    <recommendedName>
        <fullName evidence="15 16">Replication protein E1</fullName>
        <ecNumber evidence="15 16">5.6.2.4</ecNumber>
    </recommendedName>
    <alternativeName>
        <fullName evidence="15">ATP-dependent helicase E1</fullName>
    </alternativeName>
    <alternativeName>
        <fullName evidence="15">DNA 3'-5' helicase E1</fullName>
    </alternativeName>
</protein>
<dbReference type="GO" id="GO:0005524">
    <property type="term" value="F:ATP binding"/>
    <property type="evidence" value="ECO:0007669"/>
    <property type="project" value="UniProtKB-UniRule"/>
</dbReference>
<dbReference type="SMR" id="A0A385PNF5"/>
<feature type="modified residue" description="Phosphoserine; by host" evidence="15">
    <location>
        <position position="91"/>
    </location>
</feature>
<dbReference type="Pfam" id="PF00519">
    <property type="entry name" value="PPV_E1_C"/>
    <property type="match status" value="1"/>
</dbReference>
<evidence type="ECO:0000256" key="11">
    <source>
        <dbReference type="ARBA" id="ARBA00023235"/>
    </source>
</evidence>
<comment type="subunit">
    <text evidence="15">Can form hexamers. Interacts with E2 protein; this interaction increases E1 DNA binding specificity. Interacts with host DNA polymerase subunit POLA2. Interacts with host single stranded DNA-binding protein RPA1. Interacts with host TOP1; this interaction stimulates the enzymatic activity of TOP1.</text>
</comment>
<dbReference type="Pfam" id="PF20450">
    <property type="entry name" value="PPV_E1_DBD"/>
    <property type="match status" value="1"/>
</dbReference>
<reference evidence="18" key="1">
    <citation type="journal article" date="2018" name="Nat. Med.">
        <title>Expanded skin virome in DOCK8-deficient patients.</title>
        <authorList>
            <consortium name="NISC Comparative Sequencing Program"/>
            <person name="Tirosh O."/>
            <person name="Conlan S."/>
            <person name="Deming C."/>
            <person name="Lee-Lin S.Q."/>
            <person name="Huang X."/>
            <person name="Su H.C."/>
            <person name="Freeman A.F."/>
            <person name="Segre J.A."/>
            <person name="Kong H.H."/>
        </authorList>
    </citation>
    <scope>NUCLEOTIDE SEQUENCE</scope>
    <source>
        <strain evidence="18">HPV-mSK_244</strain>
    </source>
</reference>
<feature type="short sequence motif" description="Nuclear localization signal" evidence="15">
    <location>
        <begin position="85"/>
        <end position="87"/>
    </location>
</feature>
<evidence type="ECO:0000256" key="6">
    <source>
        <dbReference type="ARBA" id="ARBA00022741"/>
    </source>
</evidence>
<evidence type="ECO:0000256" key="3">
    <source>
        <dbReference type="ARBA" id="ARBA00022553"/>
    </source>
</evidence>
<dbReference type="GO" id="GO:0042025">
    <property type="term" value="C:host cell nucleus"/>
    <property type="evidence" value="ECO:0007669"/>
    <property type="project" value="UniProtKB-SubCell"/>
</dbReference>
<evidence type="ECO:0000313" key="18">
    <source>
        <dbReference type="EMBL" id="AYA94736.1"/>
    </source>
</evidence>